<evidence type="ECO:0000256" key="1">
    <source>
        <dbReference type="ARBA" id="ARBA00022723"/>
    </source>
</evidence>
<protein>
    <submittedName>
        <fullName evidence="4">Sirohydrochlorin ferrochelatase</fullName>
    </submittedName>
</protein>
<feature type="region of interest" description="Disordered" evidence="3">
    <location>
        <begin position="1"/>
        <end position="36"/>
    </location>
</feature>
<sequence>MRVSSQGNVPHPLPMRNRPLLPGGRHRNPLSTERSSDAPVLVLAGPGPAAEGHPADAIAHLVRADNPDISVDLGYSAGAATALADALARVASADAGPRRGAVVVPLTLAPVPAVERDIRAALERSGLPGTVTAPLGPHPSLAEALHQRLAEAGQARPDRMRMLSVITAADGVVLAVPGGAEAVPPAGVVAVLLAARLGVHVVPAAMDDPGAVRSAAEQLRGSGATRLALAPYAVGPETHLAGLPELARGIGATAAEPLGGHPTLARIATMRYVEAVNAMEAPPAPGS</sequence>
<evidence type="ECO:0000256" key="3">
    <source>
        <dbReference type="SAM" id="MobiDB-lite"/>
    </source>
</evidence>
<dbReference type="EMBL" id="PVZC01000009">
    <property type="protein sequence ID" value="PRX95683.1"/>
    <property type="molecule type" value="Genomic_DNA"/>
</dbReference>
<keyword evidence="5" id="KW-1185">Reference proteome</keyword>
<keyword evidence="1" id="KW-0479">Metal-binding</keyword>
<reference evidence="4 5" key="1">
    <citation type="submission" date="2018-03" db="EMBL/GenBank/DDBJ databases">
        <title>Genomic Encyclopedia of Archaeal and Bacterial Type Strains, Phase II (KMG-II): from individual species to whole genera.</title>
        <authorList>
            <person name="Goeker M."/>
        </authorList>
    </citation>
    <scope>NUCLEOTIDE SEQUENCE [LARGE SCALE GENOMIC DNA]</scope>
    <source>
        <strain evidence="4 5">DSM 45601</strain>
    </source>
</reference>
<comment type="caution">
    <text evidence="4">The sequence shown here is derived from an EMBL/GenBank/DDBJ whole genome shotgun (WGS) entry which is preliminary data.</text>
</comment>
<organism evidence="4 5">
    <name type="scientific">Allonocardiopsis opalescens</name>
    <dbReference type="NCBI Taxonomy" id="1144618"/>
    <lineage>
        <taxon>Bacteria</taxon>
        <taxon>Bacillati</taxon>
        <taxon>Actinomycetota</taxon>
        <taxon>Actinomycetes</taxon>
        <taxon>Streptosporangiales</taxon>
        <taxon>Allonocardiopsis</taxon>
    </lineage>
</organism>
<evidence type="ECO:0000313" key="4">
    <source>
        <dbReference type="EMBL" id="PRX95683.1"/>
    </source>
</evidence>
<keyword evidence="2" id="KW-0456">Lyase</keyword>
<evidence type="ECO:0000256" key="2">
    <source>
        <dbReference type="ARBA" id="ARBA00023239"/>
    </source>
</evidence>
<evidence type="ECO:0000313" key="5">
    <source>
        <dbReference type="Proteomes" id="UP000237846"/>
    </source>
</evidence>
<gene>
    <name evidence="4" type="ORF">CLV72_109294</name>
</gene>
<dbReference type="Pfam" id="PF01903">
    <property type="entry name" value="CbiX"/>
    <property type="match status" value="1"/>
</dbReference>
<dbReference type="Proteomes" id="UP000237846">
    <property type="component" value="Unassembled WGS sequence"/>
</dbReference>
<dbReference type="GO" id="GO:0016829">
    <property type="term" value="F:lyase activity"/>
    <property type="evidence" value="ECO:0007669"/>
    <property type="project" value="UniProtKB-KW"/>
</dbReference>
<proteinExistence type="predicted"/>
<dbReference type="Gene3D" id="3.40.50.1400">
    <property type="match status" value="2"/>
</dbReference>
<dbReference type="InterPro" id="IPR002762">
    <property type="entry name" value="CbiX-like"/>
</dbReference>
<accession>A0A2T0PVX8</accession>
<dbReference type="AlphaFoldDB" id="A0A2T0PVX8"/>
<name>A0A2T0PVX8_9ACTN</name>
<dbReference type="GO" id="GO:0046872">
    <property type="term" value="F:metal ion binding"/>
    <property type="evidence" value="ECO:0007669"/>
    <property type="project" value="UniProtKB-KW"/>
</dbReference>
<dbReference type="SUPFAM" id="SSF53800">
    <property type="entry name" value="Chelatase"/>
    <property type="match status" value="1"/>
</dbReference>